<accession>A0A420ZBW9</accession>
<dbReference type="Proteomes" id="UP000281261">
    <property type="component" value="Unassembled WGS sequence"/>
</dbReference>
<dbReference type="InterPro" id="IPR007742">
    <property type="entry name" value="NosD_dom"/>
</dbReference>
<dbReference type="Pfam" id="PF05048">
    <property type="entry name" value="NosD"/>
    <property type="match status" value="1"/>
</dbReference>
<comment type="caution">
    <text evidence="2">The sequence shown here is derived from an EMBL/GenBank/DDBJ whole genome shotgun (WGS) entry which is preliminary data.</text>
</comment>
<organism evidence="2 3">
    <name type="scientific">candidate division Kazan bacterium</name>
    <dbReference type="NCBI Taxonomy" id="2202143"/>
    <lineage>
        <taxon>Bacteria</taxon>
        <taxon>Bacteria division Kazan-3B-28</taxon>
    </lineage>
</organism>
<name>A0A420ZBW9_UNCK3</name>
<evidence type="ECO:0000259" key="1">
    <source>
        <dbReference type="Pfam" id="PF05048"/>
    </source>
</evidence>
<proteinExistence type="predicted"/>
<dbReference type="SMART" id="SM00710">
    <property type="entry name" value="PbH1"/>
    <property type="match status" value="11"/>
</dbReference>
<evidence type="ECO:0000313" key="2">
    <source>
        <dbReference type="EMBL" id="RLC36581.1"/>
    </source>
</evidence>
<protein>
    <recommendedName>
        <fullName evidence="1">Periplasmic copper-binding protein NosD beta helix domain-containing protein</fullName>
    </recommendedName>
</protein>
<dbReference type="EMBL" id="QMNG01000044">
    <property type="protein sequence ID" value="RLC36581.1"/>
    <property type="molecule type" value="Genomic_DNA"/>
</dbReference>
<reference evidence="2 3" key="1">
    <citation type="submission" date="2018-06" db="EMBL/GenBank/DDBJ databases">
        <title>Extensive metabolic versatility and redundancy in microbially diverse, dynamic hydrothermal sediments.</title>
        <authorList>
            <person name="Dombrowski N."/>
            <person name="Teske A."/>
            <person name="Baker B.J."/>
        </authorList>
    </citation>
    <scope>NUCLEOTIDE SEQUENCE [LARGE SCALE GENOMIC DNA]</scope>
    <source>
        <strain evidence="2">B79_G16</strain>
    </source>
</reference>
<gene>
    <name evidence="2" type="ORF">DRH29_04295</name>
</gene>
<evidence type="ECO:0000313" key="3">
    <source>
        <dbReference type="Proteomes" id="UP000281261"/>
    </source>
</evidence>
<dbReference type="InterPro" id="IPR012334">
    <property type="entry name" value="Pectin_lyas_fold"/>
</dbReference>
<feature type="non-terminal residue" evidence="2">
    <location>
        <position position="1"/>
    </location>
</feature>
<dbReference type="Gene3D" id="2.160.20.10">
    <property type="entry name" value="Single-stranded right-handed beta-helix, Pectin lyase-like"/>
    <property type="match status" value="2"/>
</dbReference>
<dbReference type="SUPFAM" id="SSF51126">
    <property type="entry name" value="Pectin lyase-like"/>
    <property type="match status" value="2"/>
</dbReference>
<dbReference type="AlphaFoldDB" id="A0A420ZBW9"/>
<dbReference type="InterPro" id="IPR011050">
    <property type="entry name" value="Pectin_lyase_fold/virulence"/>
</dbReference>
<sequence>IVFDNDNILTVDDDGPADFDTIQEAIDAATPGDTVLVKEGTYKEDLLIDKAIDLTGEDKSSTMIKGISTVDAKNFPAAVPNVEVLADGAKIHNFTIQSPDYTSGYYSSGIVIGASNVEIYDNNFLTNAVGTTDDISQTIQTYSESALPGVDVSGLYIHGNSFAHQGNGNWGYEGIYINPSAATGIVSVSDNEFTGKVLRAITSERSKTTITGNIIITDQAPSDLTVEGSYQGINVRNIAGDSQSDIVISGNTVGGTAPENGFYEGIRIGLNDSQVLSGFKVNGNTVQYNNTGVSVRSANGVALSDKNVFLGNNTAVSNDSTVQLDAVENYWGTAVRDTIENEFISGDVNFEPYYVDEEMTILSDEPVSEAKVDDDWKDGDAMPNGFYFGYNAFDVIQDGVDAVESGGAVDVKEGTYNGSVLVNKAVTLTGAGVGTSTINGAIQLGADNINLSGFTVDGPADLPGQSKVGVYVLGGTSGHNISELELLGNSPAETDGSRGILFGYNTSNVSLDNLDISGWHSGAYVNPSSNIELSKSSFHDNVVGFGSDGLTDVVIKGSEFTNNAAEAVGYSDIDDVGTGLSLRYNKIYGNAEGVNWYSGDNIDALKNYWGDASGPDEDGVGYADGIWDGIGDTASENVDYNPFCVDEPVSENEEWTCNLGSSGPLDELAVVVSDKDESKDGIQVYINDDNELAVEARDADGYPLVNYDRKVQLSADGGASFGDSLLGDNSGEWSSGKAPTTITNDSMGDVNVTAVELESNATGAQRIEFVHPDGVVIDDIVSVNSFAQANGTFEDGMHFLYRITVYDMSETDMSVKFSDWIKSDDSGSTIPVDGNTRLLIDESGGTGGVIGGYTEDVIVNGSGSLKSYELGNEYSDQSPSKIDISGIDLAGRMGRQVEFRVFFRVPEDTESGFYTTEYGIKTE</sequence>
<dbReference type="InterPro" id="IPR006626">
    <property type="entry name" value="PbH1"/>
</dbReference>
<feature type="domain" description="Periplasmic copper-binding protein NosD beta helix" evidence="1">
    <location>
        <begin position="167"/>
        <end position="346"/>
    </location>
</feature>